<dbReference type="PATRIC" id="fig|1107881.3.peg.105"/>
<dbReference type="PANTHER" id="PTHR32196">
    <property type="entry name" value="ABC TRANSPORTER PERMEASE PROTEIN YPHD-RELATED-RELATED"/>
    <property type="match status" value="1"/>
</dbReference>
<reference evidence="7 8" key="1">
    <citation type="journal article" date="2012" name="J. Bacteriol.">
        <title>Draft Genome Sequence of Sinorhizobium meliloti CCNWSX0020, a Nitrogen-Fixing Symbiont with Copper Tolerance Capability Isolated from Lead-Zinc Mine Tailings.</title>
        <authorList>
            <person name="Li Z."/>
            <person name="Ma Z."/>
            <person name="Hao X."/>
            <person name="Wei G."/>
        </authorList>
    </citation>
    <scope>NUCLEOTIDE SEQUENCE [LARGE SCALE GENOMIC DNA]</scope>
    <source>
        <strain evidence="7 8">CCNWSX0020</strain>
    </source>
</reference>
<gene>
    <name evidence="7" type="ORF">SM0020_00520</name>
</gene>
<dbReference type="EMBL" id="AGVV01000001">
    <property type="protein sequence ID" value="EHK79943.1"/>
    <property type="molecule type" value="Genomic_DNA"/>
</dbReference>
<evidence type="ECO:0000256" key="3">
    <source>
        <dbReference type="ARBA" id="ARBA00022692"/>
    </source>
</evidence>
<proteinExistence type="predicted"/>
<sequence>MRGFSVRIPRRLSGFDHVDDLRHPTWDRRDAAGTTPNHEWQPMKRFLKIYLDKPELAGLALLIVLVLVFQAKSNGILLSFENMRGVMGLLPEMALVAIGVTLLMICGEFDLSVGSVFALMPMSMAVILNSGVPFTVAVLLGLMICGAIGFINGYVTLQFSIPSFITTLGMLFIARSLTIVISGGFPPLLPPDLPTWLFTDYIWQGSPFRMSFLWFVVIAALVAALLSLTNFGNWIRATGGFNEAAASMGIPVKRVKIVCFMLCSVLAGFAGLLQVLRLGSPLPSIGEGLELQAVAAAVIGGTALAGGIGTVFGAIIGTLLIRTIDNGLVLSRVDANWFKFAIGVLTMFAVIANAWMGKMSRKIKVEAHK</sequence>
<dbReference type="Pfam" id="PF02653">
    <property type="entry name" value="BPD_transp_2"/>
    <property type="match status" value="1"/>
</dbReference>
<keyword evidence="5 6" id="KW-0472">Membrane</keyword>
<feature type="transmembrane region" description="Helical" evidence="6">
    <location>
        <begin position="93"/>
        <end position="120"/>
    </location>
</feature>
<name>H0FSJ3_RHIML</name>
<evidence type="ECO:0000256" key="2">
    <source>
        <dbReference type="ARBA" id="ARBA00022475"/>
    </source>
</evidence>
<organism evidence="7 8">
    <name type="scientific">Sinorhizobium meliloti CCNWSX0020</name>
    <dbReference type="NCBI Taxonomy" id="1107881"/>
    <lineage>
        <taxon>Bacteria</taxon>
        <taxon>Pseudomonadati</taxon>
        <taxon>Pseudomonadota</taxon>
        <taxon>Alphaproteobacteria</taxon>
        <taxon>Hyphomicrobiales</taxon>
        <taxon>Rhizobiaceae</taxon>
        <taxon>Sinorhizobium/Ensifer group</taxon>
        <taxon>Sinorhizobium</taxon>
    </lineage>
</organism>
<dbReference type="PANTHER" id="PTHR32196:SF72">
    <property type="entry name" value="RIBOSE IMPORT PERMEASE PROTEIN RBSC"/>
    <property type="match status" value="1"/>
</dbReference>
<feature type="transmembrane region" description="Helical" evidence="6">
    <location>
        <begin position="161"/>
        <end position="181"/>
    </location>
</feature>
<evidence type="ECO:0000313" key="8">
    <source>
        <dbReference type="Proteomes" id="UP000004038"/>
    </source>
</evidence>
<evidence type="ECO:0000256" key="6">
    <source>
        <dbReference type="SAM" id="Phobius"/>
    </source>
</evidence>
<dbReference type="Proteomes" id="UP000004038">
    <property type="component" value="Unassembled WGS sequence"/>
</dbReference>
<evidence type="ECO:0000256" key="5">
    <source>
        <dbReference type="ARBA" id="ARBA00023136"/>
    </source>
</evidence>
<evidence type="ECO:0000313" key="7">
    <source>
        <dbReference type="EMBL" id="EHK79943.1"/>
    </source>
</evidence>
<protein>
    <submittedName>
        <fullName evidence="7">ABC transporter integral membrane protein</fullName>
    </submittedName>
</protein>
<dbReference type="GO" id="GO:0005886">
    <property type="term" value="C:plasma membrane"/>
    <property type="evidence" value="ECO:0007669"/>
    <property type="project" value="UniProtKB-SubCell"/>
</dbReference>
<dbReference type="CDD" id="cd06579">
    <property type="entry name" value="TM_PBP1_transp_AraH_like"/>
    <property type="match status" value="1"/>
</dbReference>
<keyword evidence="2" id="KW-1003">Cell membrane</keyword>
<feature type="transmembrane region" description="Helical" evidence="6">
    <location>
        <begin position="212"/>
        <end position="235"/>
    </location>
</feature>
<keyword evidence="4 6" id="KW-1133">Transmembrane helix</keyword>
<comment type="subcellular location">
    <subcellularLocation>
        <location evidence="1">Cell membrane</location>
        <topology evidence="1">Multi-pass membrane protein</topology>
    </subcellularLocation>
</comment>
<feature type="transmembrane region" description="Helical" evidence="6">
    <location>
        <begin position="56"/>
        <end position="73"/>
    </location>
</feature>
<dbReference type="GO" id="GO:0022857">
    <property type="term" value="F:transmembrane transporter activity"/>
    <property type="evidence" value="ECO:0007669"/>
    <property type="project" value="InterPro"/>
</dbReference>
<keyword evidence="3 6" id="KW-0812">Transmembrane</keyword>
<dbReference type="InterPro" id="IPR001851">
    <property type="entry name" value="ABC_transp_permease"/>
</dbReference>
<evidence type="ECO:0000256" key="1">
    <source>
        <dbReference type="ARBA" id="ARBA00004651"/>
    </source>
</evidence>
<accession>H0FSJ3</accession>
<dbReference type="AlphaFoldDB" id="H0FSJ3"/>
<feature type="transmembrane region" description="Helical" evidence="6">
    <location>
        <begin position="132"/>
        <end position="155"/>
    </location>
</feature>
<feature type="transmembrane region" description="Helical" evidence="6">
    <location>
        <begin position="255"/>
        <end position="273"/>
    </location>
</feature>
<feature type="transmembrane region" description="Helical" evidence="6">
    <location>
        <begin position="294"/>
        <end position="317"/>
    </location>
</feature>
<feature type="transmembrane region" description="Helical" evidence="6">
    <location>
        <begin position="337"/>
        <end position="356"/>
    </location>
</feature>
<evidence type="ECO:0000256" key="4">
    <source>
        <dbReference type="ARBA" id="ARBA00022989"/>
    </source>
</evidence>